<proteinExistence type="predicted"/>
<evidence type="ECO:0000313" key="1">
    <source>
        <dbReference type="EMBL" id="MBD7895725.1"/>
    </source>
</evidence>
<protein>
    <submittedName>
        <fullName evidence="1">Uncharacterized protein</fullName>
    </submittedName>
</protein>
<sequence length="174" mass="20459">MKLNLSNFNQRFTFRAIVQGYCLDSVWSTNEEHYIWKPMIMLSNINYQNTDTGLFEYAGEKTCISYTNKIAKLGQLVAGEMIQFNARYVGEYFESLDRLMNPSKFKIIKPLIDKRYPVPASEYLRVGYVMEVNHDKYPDSKMYKQEIVDRYDDWCNTNAYNKKSTATDQSNTEP</sequence>
<keyword evidence="2" id="KW-1185">Reference proteome</keyword>
<gene>
    <name evidence="1" type="ORF">H9564_08525</name>
</gene>
<dbReference type="EMBL" id="JACSQW010000031">
    <property type="protein sequence ID" value="MBD7895725.1"/>
    <property type="molecule type" value="Genomic_DNA"/>
</dbReference>
<evidence type="ECO:0000313" key="2">
    <source>
        <dbReference type="Proteomes" id="UP000616837"/>
    </source>
</evidence>
<comment type="caution">
    <text evidence="1">The sequence shown here is derived from an EMBL/GenBank/DDBJ whole genome shotgun (WGS) entry which is preliminary data.</text>
</comment>
<dbReference type="Proteomes" id="UP000616837">
    <property type="component" value="Unassembled WGS sequence"/>
</dbReference>
<accession>A0ABR8PEL3</accession>
<name>A0ABR8PEL3_9LACO</name>
<organism evidence="1 2">
    <name type="scientific">Limosilactobacillus avistercoris</name>
    <dbReference type="NCBI Taxonomy" id="2762243"/>
    <lineage>
        <taxon>Bacteria</taxon>
        <taxon>Bacillati</taxon>
        <taxon>Bacillota</taxon>
        <taxon>Bacilli</taxon>
        <taxon>Lactobacillales</taxon>
        <taxon>Lactobacillaceae</taxon>
        <taxon>Limosilactobacillus</taxon>
    </lineage>
</organism>
<reference evidence="1 2" key="1">
    <citation type="submission" date="2020-08" db="EMBL/GenBank/DDBJ databases">
        <title>A Genomic Blueprint of the Chicken Gut Microbiome.</title>
        <authorList>
            <person name="Gilroy R."/>
            <person name="Ravi A."/>
            <person name="Getino M."/>
            <person name="Pursley I."/>
            <person name="Horton D.L."/>
            <person name="Alikhan N.-F."/>
            <person name="Baker D."/>
            <person name="Gharbi K."/>
            <person name="Hall N."/>
            <person name="Watson M."/>
            <person name="Adriaenssens E.M."/>
            <person name="Foster-Nyarko E."/>
            <person name="Jarju S."/>
            <person name="Secka A."/>
            <person name="Antonio M."/>
            <person name="Oren A."/>
            <person name="Chaudhuri R."/>
            <person name="La Ragione R.M."/>
            <person name="Hildebrand F."/>
            <person name="Pallen M.J."/>
        </authorList>
    </citation>
    <scope>NUCLEOTIDE SEQUENCE [LARGE SCALE GENOMIC DNA]</scope>
    <source>
        <strain evidence="1 2">Sa3CUN2</strain>
    </source>
</reference>
<dbReference type="RefSeq" id="WP_191685046.1">
    <property type="nucleotide sequence ID" value="NZ_JACSQW010000031.1"/>
</dbReference>